<organism evidence="4 5">
    <name type="scientific">Hermanssonia centrifuga</name>
    <dbReference type="NCBI Taxonomy" id="98765"/>
    <lineage>
        <taxon>Eukaryota</taxon>
        <taxon>Fungi</taxon>
        <taxon>Dikarya</taxon>
        <taxon>Basidiomycota</taxon>
        <taxon>Agaricomycotina</taxon>
        <taxon>Agaricomycetes</taxon>
        <taxon>Polyporales</taxon>
        <taxon>Meruliaceae</taxon>
        <taxon>Hermanssonia</taxon>
    </lineage>
</organism>
<protein>
    <recommendedName>
        <fullName evidence="3">Cyclic nucleotide-binding domain-containing protein</fullName>
    </recommendedName>
</protein>
<feature type="transmembrane region" description="Helical" evidence="2">
    <location>
        <begin position="15"/>
        <end position="32"/>
    </location>
</feature>
<dbReference type="PANTHER" id="PTHR14226">
    <property type="entry name" value="NEUROPATHY TARGET ESTERASE/SWISS CHEESE D.MELANOGASTER"/>
    <property type="match status" value="1"/>
</dbReference>
<feature type="domain" description="Cyclic nucleotide-binding" evidence="3">
    <location>
        <begin position="794"/>
        <end position="896"/>
    </location>
</feature>
<feature type="compositionally biased region" description="Low complexity" evidence="1">
    <location>
        <begin position="287"/>
        <end position="302"/>
    </location>
</feature>
<keyword evidence="5" id="KW-1185">Reference proteome</keyword>
<dbReference type="Proteomes" id="UP000186601">
    <property type="component" value="Unassembled WGS sequence"/>
</dbReference>
<dbReference type="Pfam" id="PF24179">
    <property type="entry name" value="NTE_Ploop"/>
    <property type="match status" value="1"/>
</dbReference>
<feature type="compositionally biased region" description="Polar residues" evidence="1">
    <location>
        <begin position="543"/>
        <end position="554"/>
    </location>
</feature>
<feature type="compositionally biased region" description="Low complexity" evidence="1">
    <location>
        <begin position="462"/>
        <end position="478"/>
    </location>
</feature>
<dbReference type="GO" id="GO:0005783">
    <property type="term" value="C:endoplasmic reticulum"/>
    <property type="evidence" value="ECO:0007669"/>
    <property type="project" value="TreeGrafter"/>
</dbReference>
<proteinExistence type="predicted"/>
<keyword evidence="2" id="KW-0812">Transmembrane</keyword>
<accession>A0A2R6RI16</accession>
<dbReference type="PROSITE" id="PS50042">
    <property type="entry name" value="CNMP_BINDING_3"/>
    <property type="match status" value="1"/>
</dbReference>
<dbReference type="AlphaFoldDB" id="A0A2R6RI16"/>
<reference evidence="4 5" key="1">
    <citation type="submission" date="2018-02" db="EMBL/GenBank/DDBJ databases">
        <title>Genome sequence of the basidiomycete white-rot fungus Phlebia centrifuga.</title>
        <authorList>
            <person name="Granchi Z."/>
            <person name="Peng M."/>
            <person name="de Vries R.P."/>
            <person name="Hilden K."/>
            <person name="Makela M.R."/>
            <person name="Grigoriev I."/>
            <person name="Riley R."/>
        </authorList>
    </citation>
    <scope>NUCLEOTIDE SEQUENCE [LARGE SCALE GENOMIC DNA]</scope>
    <source>
        <strain evidence="4 5">FBCC195</strain>
    </source>
</reference>
<sequence>MDTSVDAGKENTDRHPLILFLSAFFWVVLWLLSWVKSLVAFATISIPKFIYSVLSYSMTLTLNFWSFAVMFVLSLVVLNYWLRFRYLNKYTQLKEPPLVKTDAQELHPDVNTPEQAPAFHNYLDEFLQAIRVFGFLEKPVFHELARHLQTRRLIAGDSISLDQDKSFYCVVDGTVQLFARTGQEQEESRSGSWDEEDMNGYQLLNEVGTGGTLSSLFTILSLFTENVKISWQDDDALVDHDDTESIASTNASERMTTRPPIRVRTRRSDSDVSRMNLDLTTSPETLSPRPRGRGASVSSSGSTIHADDYASPPRRRSASRGPSISGTSSHSNQTAYARRRPLPGAEAHSSYGVIARATEDSTLAVIPAEAFRRLTKKFPKAAAHIVQVILTRFSRVTFNAAHNYLGLTTEVLRTEKAINDIACHPLPRSFYEGGGLRHLRQRFDGVSTNDSDTESDYFSIPGSSRSSSRNASRGSVNVPTSGTSAQDTKGKSTPIPGGSGSVTPFKGSSARMFVQAGDLMSSASTAQTSRAMGHLLRSRSTLYTPMPTPAQSSGPLHGAQRISSDDFDLRDEVMSCIAKSIGLIQPPLSGEESVEASPAFPPSEGSRSRSGVFRSSFGSLSLLEMGDDESSSMTGGSSTGANDTYLSGLDNEVEILFFPAGSVLAKAGERNTGLFYVIEGFLDILLPEPDHTPGNSAIPLKPAHLSELRSAPLNSNAPAFEKHAAPKDRKDRSPKPLFTVKPGGIAGYLSSLCNTASYVDIKAKTDTYVGFLPSHALDRLLEKRPIVLLTLAKRLISLLSPLVLHIDGSLDWVQVNAGQVLWRPEDVSDSFYIVINGRLRAITEKEGGGVTIVAEYGQGDTVGELDVITSSRRRNTVHAIRDTELIRMPQTLFNAISSRNPGTTAQLLRMIASRVRTEVDSTTRSLPSESSRTNINLKTVAILPFSRNVPIEAFGRKLFTALENIGAPTSYLNQSSVSDHLGRHAFTRMGKLKAAGWLAEQEQKYRIVLYVADSAVSSSWTQTCIRQADYVMVVGMGEDPTLGEYERLLLSMKTTARKELVLLHPDRSVIPGSTREWLKNRSWVHQHLHVELPGLVVTAPRPAPSLQDPAAVTALKNLKDKVQSGIQRYRRGAIDPRPQRGPHTNDFARLARRLCGKSIGVVLGGGGARGISHLVRRLELPSFTNSDRHFRVCYEH</sequence>
<dbReference type="InterPro" id="IPR018490">
    <property type="entry name" value="cNMP-bd_dom_sf"/>
</dbReference>
<keyword evidence="2" id="KW-1133">Transmembrane helix</keyword>
<dbReference type="CDD" id="cd00038">
    <property type="entry name" value="CAP_ED"/>
    <property type="match status" value="2"/>
</dbReference>
<comment type="caution">
    <text evidence="4">The sequence shown here is derived from an EMBL/GenBank/DDBJ whole genome shotgun (WGS) entry which is preliminary data.</text>
</comment>
<dbReference type="PANTHER" id="PTHR14226:SF29">
    <property type="entry name" value="NEUROPATHY TARGET ESTERASE SWS"/>
    <property type="match status" value="1"/>
</dbReference>
<feature type="region of interest" description="Disordered" evidence="1">
    <location>
        <begin position="445"/>
        <end position="506"/>
    </location>
</feature>
<dbReference type="InterPro" id="IPR014710">
    <property type="entry name" value="RmlC-like_jellyroll"/>
</dbReference>
<dbReference type="OrthoDB" id="421051at2759"/>
<name>A0A2R6RI16_9APHY</name>
<feature type="transmembrane region" description="Helical" evidence="2">
    <location>
        <begin position="64"/>
        <end position="82"/>
    </location>
</feature>
<gene>
    <name evidence="4" type="ORF">PHLCEN_2v2815</name>
</gene>
<feature type="region of interest" description="Disordered" evidence="1">
    <location>
        <begin position="587"/>
        <end position="612"/>
    </location>
</feature>
<dbReference type="EMBL" id="MLYV02000256">
    <property type="protein sequence ID" value="PSS29667.1"/>
    <property type="molecule type" value="Genomic_DNA"/>
</dbReference>
<dbReference type="Pfam" id="PF00027">
    <property type="entry name" value="cNMP_binding"/>
    <property type="match status" value="1"/>
</dbReference>
<dbReference type="InterPro" id="IPR000595">
    <property type="entry name" value="cNMP-bd_dom"/>
</dbReference>
<feature type="compositionally biased region" description="Low complexity" evidence="1">
    <location>
        <begin position="603"/>
        <end position="612"/>
    </location>
</feature>
<dbReference type="SUPFAM" id="SSF51206">
    <property type="entry name" value="cAMP-binding domain-like"/>
    <property type="match status" value="3"/>
</dbReference>
<dbReference type="InterPro" id="IPR050301">
    <property type="entry name" value="NTE"/>
</dbReference>
<feature type="region of interest" description="Disordered" evidence="1">
    <location>
        <begin position="244"/>
        <end position="337"/>
    </location>
</feature>
<evidence type="ECO:0000313" key="4">
    <source>
        <dbReference type="EMBL" id="PSS29667.1"/>
    </source>
</evidence>
<feature type="region of interest" description="Disordered" evidence="1">
    <location>
        <begin position="543"/>
        <end position="562"/>
    </location>
</feature>
<dbReference type="GO" id="GO:0004622">
    <property type="term" value="F:phosphatidylcholine lysophospholipase activity"/>
    <property type="evidence" value="ECO:0007669"/>
    <property type="project" value="TreeGrafter"/>
</dbReference>
<dbReference type="SMART" id="SM00100">
    <property type="entry name" value="cNMP"/>
    <property type="match status" value="1"/>
</dbReference>
<dbReference type="Gene3D" id="2.60.120.10">
    <property type="entry name" value="Jelly Rolls"/>
    <property type="match status" value="4"/>
</dbReference>
<evidence type="ECO:0000259" key="3">
    <source>
        <dbReference type="PROSITE" id="PS50042"/>
    </source>
</evidence>
<keyword evidence="2" id="KW-0472">Membrane</keyword>
<evidence type="ECO:0000256" key="1">
    <source>
        <dbReference type="SAM" id="MobiDB-lite"/>
    </source>
</evidence>
<dbReference type="InterPro" id="IPR056556">
    <property type="entry name" value="NTE1_P-loop_dom"/>
</dbReference>
<evidence type="ECO:0000313" key="5">
    <source>
        <dbReference type="Proteomes" id="UP000186601"/>
    </source>
</evidence>
<evidence type="ECO:0000256" key="2">
    <source>
        <dbReference type="SAM" id="Phobius"/>
    </source>
</evidence>
<dbReference type="STRING" id="98765.A0A2R6RI16"/>